<keyword evidence="5" id="KW-1185">Reference proteome</keyword>
<dbReference type="PANTHER" id="PTHR44591">
    <property type="entry name" value="STRESS RESPONSE REGULATOR PROTEIN 1"/>
    <property type="match status" value="1"/>
</dbReference>
<protein>
    <recommendedName>
        <fullName evidence="3">Response regulatory domain-containing protein</fullName>
    </recommendedName>
</protein>
<evidence type="ECO:0000256" key="1">
    <source>
        <dbReference type="ARBA" id="ARBA00022553"/>
    </source>
</evidence>
<dbReference type="PROSITE" id="PS50110">
    <property type="entry name" value="RESPONSE_REGULATORY"/>
    <property type="match status" value="1"/>
</dbReference>
<evidence type="ECO:0000259" key="3">
    <source>
        <dbReference type="PROSITE" id="PS50110"/>
    </source>
</evidence>
<organism evidence="4 5">
    <name type="scientific">Mangrovivirga cuniculi</name>
    <dbReference type="NCBI Taxonomy" id="2715131"/>
    <lineage>
        <taxon>Bacteria</taxon>
        <taxon>Pseudomonadati</taxon>
        <taxon>Bacteroidota</taxon>
        <taxon>Cytophagia</taxon>
        <taxon>Cytophagales</taxon>
        <taxon>Mangrovivirgaceae</taxon>
        <taxon>Mangrovivirga</taxon>
    </lineage>
</organism>
<gene>
    <name evidence="4" type="ORF">DCC35_02090</name>
</gene>
<sequence length="128" mass="14895">MSPREISKVFIIDDEPICNKLCKNMLSYHYPHFSVNEYTDPDEALRDLEKGEDPDLIILDIQMKNMSGWQFLDKYNSSKKKGKVLIVSSSPDFNDFKKAKDHERVYKYIVKPLDTLKVANLLEPAKIL</sequence>
<dbReference type="InterPro" id="IPR001789">
    <property type="entry name" value="Sig_transdc_resp-reg_receiver"/>
</dbReference>
<dbReference type="AlphaFoldDB" id="A0A4D7JJK6"/>
<feature type="domain" description="Response regulatory" evidence="3">
    <location>
        <begin position="8"/>
        <end position="126"/>
    </location>
</feature>
<dbReference type="CDD" id="cd00156">
    <property type="entry name" value="REC"/>
    <property type="match status" value="1"/>
</dbReference>
<proteinExistence type="predicted"/>
<keyword evidence="1 2" id="KW-0597">Phosphoprotein</keyword>
<dbReference type="GO" id="GO:0000160">
    <property type="term" value="P:phosphorelay signal transduction system"/>
    <property type="evidence" value="ECO:0007669"/>
    <property type="project" value="InterPro"/>
</dbReference>
<dbReference type="Proteomes" id="UP000298616">
    <property type="component" value="Chromosome"/>
</dbReference>
<dbReference type="OrthoDB" id="1524091at2"/>
<dbReference type="SMART" id="SM00448">
    <property type="entry name" value="REC"/>
    <property type="match status" value="1"/>
</dbReference>
<reference evidence="4 5" key="1">
    <citation type="submission" date="2018-04" db="EMBL/GenBank/DDBJ databases">
        <title>Complete genome uncultured novel isolate.</title>
        <authorList>
            <person name="Merlino G."/>
        </authorList>
    </citation>
    <scope>NUCLEOTIDE SEQUENCE [LARGE SCALE GENOMIC DNA]</scope>
    <source>
        <strain evidence="5">R1DC9</strain>
    </source>
</reference>
<evidence type="ECO:0000256" key="2">
    <source>
        <dbReference type="PROSITE-ProRule" id="PRU00169"/>
    </source>
</evidence>
<dbReference type="SUPFAM" id="SSF52172">
    <property type="entry name" value="CheY-like"/>
    <property type="match status" value="1"/>
</dbReference>
<dbReference type="InterPro" id="IPR050595">
    <property type="entry name" value="Bact_response_regulator"/>
</dbReference>
<dbReference type="PANTHER" id="PTHR44591:SF3">
    <property type="entry name" value="RESPONSE REGULATORY DOMAIN-CONTAINING PROTEIN"/>
    <property type="match status" value="1"/>
</dbReference>
<evidence type="ECO:0000313" key="4">
    <source>
        <dbReference type="EMBL" id="QCK13630.1"/>
    </source>
</evidence>
<dbReference type="Gene3D" id="3.40.50.2300">
    <property type="match status" value="1"/>
</dbReference>
<dbReference type="KEGG" id="fpf:DCC35_02090"/>
<dbReference type="InterPro" id="IPR011006">
    <property type="entry name" value="CheY-like_superfamily"/>
</dbReference>
<dbReference type="RefSeq" id="WP_137089227.1">
    <property type="nucleotide sequence ID" value="NZ_CP028923.1"/>
</dbReference>
<accession>A0A4D7JJK6</accession>
<evidence type="ECO:0000313" key="5">
    <source>
        <dbReference type="Proteomes" id="UP000298616"/>
    </source>
</evidence>
<dbReference type="EMBL" id="CP028923">
    <property type="protein sequence ID" value="QCK13630.1"/>
    <property type="molecule type" value="Genomic_DNA"/>
</dbReference>
<feature type="modified residue" description="4-aspartylphosphate" evidence="2">
    <location>
        <position position="60"/>
    </location>
</feature>
<name>A0A4D7JJK6_9BACT</name>
<dbReference type="Pfam" id="PF00072">
    <property type="entry name" value="Response_reg"/>
    <property type="match status" value="1"/>
</dbReference>